<dbReference type="CDD" id="cd00761">
    <property type="entry name" value="Glyco_tranf_GTA_type"/>
    <property type="match status" value="1"/>
</dbReference>
<evidence type="ECO:0000313" key="2">
    <source>
        <dbReference type="EMBL" id="MFD2891009.1"/>
    </source>
</evidence>
<dbReference type="InterPro" id="IPR029044">
    <property type="entry name" value="Nucleotide-diphossugar_trans"/>
</dbReference>
<dbReference type="Pfam" id="PF00535">
    <property type="entry name" value="Glycos_transf_2"/>
    <property type="match status" value="1"/>
</dbReference>
<protein>
    <submittedName>
        <fullName evidence="2">Glycosyltransferase family 2 protein</fullName>
    </submittedName>
</protein>
<dbReference type="InterPro" id="IPR001173">
    <property type="entry name" value="Glyco_trans_2-like"/>
</dbReference>
<dbReference type="EMBL" id="JBHUPC010000010">
    <property type="protein sequence ID" value="MFD2891009.1"/>
    <property type="molecule type" value="Genomic_DNA"/>
</dbReference>
<dbReference type="Gene3D" id="3.90.550.10">
    <property type="entry name" value="Spore Coat Polysaccharide Biosynthesis Protein SpsA, Chain A"/>
    <property type="match status" value="1"/>
</dbReference>
<dbReference type="SUPFAM" id="SSF53448">
    <property type="entry name" value="Nucleotide-diphospho-sugar transferases"/>
    <property type="match status" value="1"/>
</dbReference>
<keyword evidence="3" id="KW-1185">Reference proteome</keyword>
<dbReference type="PANTHER" id="PTHR22916">
    <property type="entry name" value="GLYCOSYLTRANSFERASE"/>
    <property type="match status" value="1"/>
</dbReference>
<dbReference type="RefSeq" id="WP_379810537.1">
    <property type="nucleotide sequence ID" value="NZ_JBHUPC010000010.1"/>
</dbReference>
<sequence>MIAIIIPYYKIAYFEATLESLAHQTDKRFQVYIGDDASPDAPDSVLQKYEGHFHFKYHRFETNLGGKSLVQQWERCMELANDEPWRMILGDDDVLGVNAVEVFYENLETITQEKSSVIRYASQVIDANGQSISIIHKHPKLEKGMDFLLRKSKGGTRSSLSEYIFKTEKVERIKFKDFPLAWSSDVLAVVEFSDFKNIYTINEALVYVRNSGANISSQDDSVEKNTALFSFNYYLLSQYKKQCSQELVQLLFNNIEKIQLNNKRTPLRWLKLGVLYLNYAEFSRPFKLFPKIKQSIK</sequence>
<evidence type="ECO:0000313" key="3">
    <source>
        <dbReference type="Proteomes" id="UP001597534"/>
    </source>
</evidence>
<accession>A0ABW5YKS5</accession>
<comment type="caution">
    <text evidence="2">The sequence shown here is derived from an EMBL/GenBank/DDBJ whole genome shotgun (WGS) entry which is preliminary data.</text>
</comment>
<name>A0ABW5YKS5_9FLAO</name>
<reference evidence="3" key="1">
    <citation type="journal article" date="2019" name="Int. J. Syst. Evol. Microbiol.">
        <title>The Global Catalogue of Microorganisms (GCM) 10K type strain sequencing project: providing services to taxonomists for standard genome sequencing and annotation.</title>
        <authorList>
            <consortium name="The Broad Institute Genomics Platform"/>
            <consortium name="The Broad Institute Genome Sequencing Center for Infectious Disease"/>
            <person name="Wu L."/>
            <person name="Ma J."/>
        </authorList>
    </citation>
    <scope>NUCLEOTIDE SEQUENCE [LARGE SCALE GENOMIC DNA]</scope>
    <source>
        <strain evidence="3">KCTC 22671</strain>
    </source>
</reference>
<proteinExistence type="predicted"/>
<evidence type="ECO:0000259" key="1">
    <source>
        <dbReference type="Pfam" id="PF00535"/>
    </source>
</evidence>
<dbReference type="Proteomes" id="UP001597534">
    <property type="component" value="Unassembled WGS sequence"/>
</dbReference>
<organism evidence="2 3">
    <name type="scientific">Flavobacterium chuncheonense</name>
    <dbReference type="NCBI Taxonomy" id="2026653"/>
    <lineage>
        <taxon>Bacteria</taxon>
        <taxon>Pseudomonadati</taxon>
        <taxon>Bacteroidota</taxon>
        <taxon>Flavobacteriia</taxon>
        <taxon>Flavobacteriales</taxon>
        <taxon>Flavobacteriaceae</taxon>
        <taxon>Flavobacterium</taxon>
    </lineage>
</organism>
<dbReference type="PANTHER" id="PTHR22916:SF3">
    <property type="entry name" value="UDP-GLCNAC:BETAGAL BETA-1,3-N-ACETYLGLUCOSAMINYLTRANSFERASE-LIKE PROTEIN 1"/>
    <property type="match status" value="1"/>
</dbReference>
<feature type="domain" description="Glycosyltransferase 2-like" evidence="1">
    <location>
        <begin position="4"/>
        <end position="112"/>
    </location>
</feature>
<gene>
    <name evidence="2" type="ORF">ACFS5J_03165</name>
</gene>